<dbReference type="RefSeq" id="WP_146426146.1">
    <property type="nucleotide sequence ID" value="NZ_VFIP01000016.1"/>
</dbReference>
<comment type="caution">
    <text evidence="3">The sequence shown here is derived from an EMBL/GenBank/DDBJ whole genome shotgun (WGS) entry which is preliminary data.</text>
</comment>
<evidence type="ECO:0000256" key="1">
    <source>
        <dbReference type="ARBA" id="ARBA00006484"/>
    </source>
</evidence>
<dbReference type="Pfam" id="PF13561">
    <property type="entry name" value="adh_short_C2"/>
    <property type="match status" value="1"/>
</dbReference>
<organism evidence="3 4">
    <name type="scientific">Pseudomonas saxonica</name>
    <dbReference type="NCBI Taxonomy" id="2600598"/>
    <lineage>
        <taxon>Bacteria</taxon>
        <taxon>Pseudomonadati</taxon>
        <taxon>Pseudomonadota</taxon>
        <taxon>Gammaproteobacteria</taxon>
        <taxon>Pseudomonadales</taxon>
        <taxon>Pseudomonadaceae</taxon>
        <taxon>Pseudomonas</taxon>
    </lineage>
</organism>
<dbReference type="Pfam" id="PF00106">
    <property type="entry name" value="adh_short"/>
    <property type="match status" value="1"/>
</dbReference>
<keyword evidence="2" id="KW-0560">Oxidoreductase</keyword>
<evidence type="ECO:0000256" key="2">
    <source>
        <dbReference type="ARBA" id="ARBA00023002"/>
    </source>
</evidence>
<comment type="similarity">
    <text evidence="1">Belongs to the short-chain dehydrogenases/reductases (SDR) family.</text>
</comment>
<dbReference type="Gene3D" id="3.40.50.720">
    <property type="entry name" value="NAD(P)-binding Rossmann-like Domain"/>
    <property type="match status" value="1"/>
</dbReference>
<dbReference type="EMBL" id="VFIP01000016">
    <property type="protein sequence ID" value="TWR95237.1"/>
    <property type="molecule type" value="Genomic_DNA"/>
</dbReference>
<dbReference type="InterPro" id="IPR036291">
    <property type="entry name" value="NAD(P)-bd_dom_sf"/>
</dbReference>
<dbReference type="InterPro" id="IPR002347">
    <property type="entry name" value="SDR_fam"/>
</dbReference>
<dbReference type="AlphaFoldDB" id="A0A5C5PY37"/>
<accession>A0A5C5PY37</accession>
<evidence type="ECO:0000313" key="3">
    <source>
        <dbReference type="EMBL" id="TWR95237.1"/>
    </source>
</evidence>
<dbReference type="PANTHER" id="PTHR24321:SF8">
    <property type="entry name" value="ESTRADIOL 17-BETA-DEHYDROGENASE 8-RELATED"/>
    <property type="match status" value="1"/>
</dbReference>
<gene>
    <name evidence="3" type="ORF">FJD37_10455</name>
</gene>
<dbReference type="GO" id="GO:0016491">
    <property type="term" value="F:oxidoreductase activity"/>
    <property type="evidence" value="ECO:0007669"/>
    <property type="project" value="UniProtKB-KW"/>
</dbReference>
<evidence type="ECO:0000313" key="4">
    <source>
        <dbReference type="Proteomes" id="UP000317901"/>
    </source>
</evidence>
<dbReference type="OrthoDB" id="9786435at2"/>
<protein>
    <submittedName>
        <fullName evidence="3">SDR family oxidoreductase</fullName>
    </submittedName>
</protein>
<proteinExistence type="inferred from homology"/>
<dbReference type="Proteomes" id="UP000317901">
    <property type="component" value="Unassembled WGS sequence"/>
</dbReference>
<dbReference type="PRINTS" id="PR00081">
    <property type="entry name" value="GDHRDH"/>
</dbReference>
<sequence>MPVTAVSGSASGIGAAVCARLRAAGHRIIGIDRANAEVVADLSTRDGRQAAVAQVLEQSGGVLDGLVCCAGLGVTATSSSLVLAVNYFGVTELLDGLADALAKGQHPAAVVIGSVAATHAGADQQPMVGAMLAGDEAQALTLADTLAQPHIAYASSKYAVTCQARTKSVQWAAQGIRLNVVAPGAVETPLHQAAKDDARFGKSVREFVAPLGRAGHPEEIANVVAFLQSAQASFVTGSVVFVDGGMDAMVRAQRF</sequence>
<dbReference type="SUPFAM" id="SSF51735">
    <property type="entry name" value="NAD(P)-binding Rossmann-fold domains"/>
    <property type="match status" value="1"/>
</dbReference>
<reference evidence="3 4" key="1">
    <citation type="submission" date="2019-06" db="EMBL/GenBank/DDBJ databases">
        <title>Pseudomonas bimorpha sp. nov. isolated from bovine raw milk and skim milk concentrate.</title>
        <authorList>
            <person name="Hofmann K."/>
            <person name="Huptas C."/>
            <person name="Doll E."/>
            <person name="Scherer S."/>
            <person name="Wenning M."/>
        </authorList>
    </citation>
    <scope>NUCLEOTIDE SEQUENCE [LARGE SCALE GENOMIC DNA]</scope>
    <source>
        <strain evidence="3 4">DSM 108990</strain>
    </source>
</reference>
<name>A0A5C5PY37_9PSED</name>
<dbReference type="PANTHER" id="PTHR24321">
    <property type="entry name" value="DEHYDROGENASES, SHORT CHAIN"/>
    <property type="match status" value="1"/>
</dbReference>